<feature type="transmembrane region" description="Helical" evidence="1">
    <location>
        <begin position="160"/>
        <end position="181"/>
    </location>
</feature>
<keyword evidence="1" id="KW-1133">Transmembrane helix</keyword>
<feature type="transmembrane region" description="Helical" evidence="1">
    <location>
        <begin position="17"/>
        <end position="35"/>
    </location>
</feature>
<organism evidence="2 3">
    <name type="scientific">Zestosphaera tikiterensis</name>
    <dbReference type="NCBI Taxonomy" id="1973259"/>
    <lineage>
        <taxon>Archaea</taxon>
        <taxon>Thermoproteota</taxon>
        <taxon>Thermoprotei</taxon>
        <taxon>Desulfurococcales</taxon>
        <taxon>Desulfurococcaceae</taxon>
        <taxon>Zestosphaera</taxon>
    </lineage>
</organism>
<comment type="caution">
    <text evidence="2">The sequence shown here is derived from an EMBL/GenBank/DDBJ whole genome shotgun (WGS) entry which is preliminary data.</text>
</comment>
<name>A0A2R7Y2C4_9CREN</name>
<evidence type="ECO:0000313" key="3">
    <source>
        <dbReference type="Proteomes" id="UP000244093"/>
    </source>
</evidence>
<protein>
    <submittedName>
        <fullName evidence="2">Uncharacterized protein</fullName>
    </submittedName>
</protein>
<keyword evidence="1" id="KW-0812">Transmembrane</keyword>
<gene>
    <name evidence="2" type="ORF">B7O98_08935</name>
</gene>
<feature type="transmembrane region" description="Helical" evidence="1">
    <location>
        <begin position="211"/>
        <end position="230"/>
    </location>
</feature>
<evidence type="ECO:0000256" key="1">
    <source>
        <dbReference type="SAM" id="Phobius"/>
    </source>
</evidence>
<feature type="transmembrane region" description="Helical" evidence="1">
    <location>
        <begin position="188"/>
        <end position="205"/>
    </location>
</feature>
<feature type="transmembrane region" description="Helical" evidence="1">
    <location>
        <begin position="242"/>
        <end position="275"/>
    </location>
</feature>
<keyword evidence="1" id="KW-0472">Membrane</keyword>
<feature type="transmembrane region" description="Helical" evidence="1">
    <location>
        <begin position="287"/>
        <end position="304"/>
    </location>
</feature>
<accession>A0A2R7Y2C4</accession>
<feature type="transmembrane region" description="Helical" evidence="1">
    <location>
        <begin position="81"/>
        <end position="99"/>
    </location>
</feature>
<evidence type="ECO:0000313" key="2">
    <source>
        <dbReference type="EMBL" id="PUA31613.1"/>
    </source>
</evidence>
<proteinExistence type="predicted"/>
<dbReference type="EMBL" id="NBVN01000008">
    <property type="protein sequence ID" value="PUA31613.1"/>
    <property type="molecule type" value="Genomic_DNA"/>
</dbReference>
<sequence length="306" mass="34992">MVCGLSPRNSAENKCKLVLLLFIAAFLLIVSPLYSGYIDKVLIADASYVFRNLPYTFYLGFAIVNVLLVVFIYIAIKHGHVYPFLFTFAIMLYMLYLEYPRLLYPNAFQIEYFHQAQIYHALNYGMVTDPGYSFPRSDVAHAIWTASLIMLTDMPKDFSVSYVAPILVRLALIVIACSMVLKYSENISNHFACVLILALPLYILISDTEPLFINHYSYALPLYLLLLYVVSRRDLNLEHRLVSHFILLVFIVASITITHIYFAATTILAFLAILFFRILRGNKAPVFQLYILSAIIYSIWHGMASS</sequence>
<dbReference type="Proteomes" id="UP000244093">
    <property type="component" value="Unassembled WGS sequence"/>
</dbReference>
<reference evidence="2 3" key="1">
    <citation type="journal article" date="2018" name="Syst. Appl. Microbiol.">
        <title>A new symbiotic nanoarchaeote (Candidatus Nanoclepta minutus) and its host (Zestosphaera tikiterensis gen. nov., sp. nov.) from a New Zealand hot spring.</title>
        <authorList>
            <person name="St John E."/>
            <person name="Liu Y."/>
            <person name="Podar M."/>
            <person name="Stott M.B."/>
            <person name="Meneghin J."/>
            <person name="Chen Z."/>
            <person name="Lagutin K."/>
            <person name="Mitchell K."/>
            <person name="Reysenbach A.L."/>
        </authorList>
    </citation>
    <scope>NUCLEOTIDE SEQUENCE [LARGE SCALE GENOMIC DNA]</scope>
    <source>
        <strain evidence="2">NZ3</strain>
    </source>
</reference>
<feature type="transmembrane region" description="Helical" evidence="1">
    <location>
        <begin position="55"/>
        <end position="74"/>
    </location>
</feature>
<dbReference type="AlphaFoldDB" id="A0A2R7Y2C4"/>